<keyword evidence="2" id="KW-0472">Membrane</keyword>
<dbReference type="Gene3D" id="1.20.1250.20">
    <property type="entry name" value="MFS general substrate transporter like domains"/>
    <property type="match status" value="1"/>
</dbReference>
<keyword evidence="2" id="KW-1133">Transmembrane helix</keyword>
<feature type="transmembrane region" description="Helical" evidence="2">
    <location>
        <begin position="202"/>
        <end position="222"/>
    </location>
</feature>
<feature type="transmembrane region" description="Helical" evidence="2">
    <location>
        <begin position="14"/>
        <end position="35"/>
    </location>
</feature>
<dbReference type="Proteomes" id="UP000095280">
    <property type="component" value="Unplaced"/>
</dbReference>
<keyword evidence="3" id="KW-1185">Reference proteome</keyword>
<dbReference type="WBParaSite" id="maker-unitig_25878-snap-gene-0.2-mRNA-1">
    <property type="protein sequence ID" value="maker-unitig_25878-snap-gene-0.2-mRNA-1"/>
    <property type="gene ID" value="maker-unitig_25878-snap-gene-0.2"/>
</dbReference>
<proteinExistence type="predicted"/>
<reference evidence="4" key="1">
    <citation type="submission" date="2016-11" db="UniProtKB">
        <authorList>
            <consortium name="WormBaseParasite"/>
        </authorList>
    </citation>
    <scope>IDENTIFICATION</scope>
</reference>
<evidence type="ECO:0000256" key="1">
    <source>
        <dbReference type="SAM" id="MobiDB-lite"/>
    </source>
</evidence>
<evidence type="ECO:0000313" key="4">
    <source>
        <dbReference type="WBParaSite" id="maker-unitig_25878-snap-gene-0.2-mRNA-1"/>
    </source>
</evidence>
<organism evidence="3 4">
    <name type="scientific">Macrostomum lignano</name>
    <dbReference type="NCBI Taxonomy" id="282301"/>
    <lineage>
        <taxon>Eukaryota</taxon>
        <taxon>Metazoa</taxon>
        <taxon>Spiralia</taxon>
        <taxon>Lophotrochozoa</taxon>
        <taxon>Platyhelminthes</taxon>
        <taxon>Rhabditophora</taxon>
        <taxon>Macrostomorpha</taxon>
        <taxon>Macrostomida</taxon>
        <taxon>Macrostomidae</taxon>
        <taxon>Macrostomum</taxon>
    </lineage>
</organism>
<name>A0A1I8FA59_9PLAT</name>
<dbReference type="InterPro" id="IPR036259">
    <property type="entry name" value="MFS_trans_sf"/>
</dbReference>
<accession>A0A1I8FA59</accession>
<feature type="transmembrane region" description="Helical" evidence="2">
    <location>
        <begin position="270"/>
        <end position="290"/>
    </location>
</feature>
<feature type="transmembrane region" description="Helical" evidence="2">
    <location>
        <begin position="243"/>
        <end position="264"/>
    </location>
</feature>
<keyword evidence="2" id="KW-0812">Transmembrane</keyword>
<dbReference type="AlphaFoldDB" id="A0A1I8FA59"/>
<sequence>MPASSGLAGLLRGLSYALVISVLIDALPLAGGWLGDERVSKFKLLAVGTVLYVIVSAVPADPRSAAFAWPPSAAEPWHPPCCLPAAESHFCSSIFNCVLLLLELSARCVSDAIVYGFNSLCGLPEARPADLRAACCCLRRPLAAACPGFGSCRPVTRRGLRLRTTYWDVAAFAPSIIRPFAARGAACGSLGGRGPQRLPVRWGLLAILACWVAIFTQMTSCLDLQLRSMPGGWQQQQHHLYSLFDPGFVFLLAPLLCWASSRFFKLHHMAWRFGIGQLVLAASALVAAVTEIRSRPLGLSAAHRPACLPADGPVRDPRHFVSDPGAASPGPAASQHHRLFILFFAIGRGALASGFTAVFVAAAGSPRPAPQPDHLQLGFLLLLRPRLQLLALLALWPSGRSDPPLTAAAAPPSGDSLLAGGARPSSTPRERTLRRRLGAKLLAQLRRLL</sequence>
<feature type="transmembrane region" description="Helical" evidence="2">
    <location>
        <begin position="339"/>
        <end position="363"/>
    </location>
</feature>
<feature type="region of interest" description="Disordered" evidence="1">
    <location>
        <begin position="404"/>
        <end position="431"/>
    </location>
</feature>
<protein>
    <submittedName>
        <fullName evidence="4">Aa_trans domain-containing protein</fullName>
    </submittedName>
</protein>
<evidence type="ECO:0000256" key="2">
    <source>
        <dbReference type="SAM" id="Phobius"/>
    </source>
</evidence>
<evidence type="ECO:0000313" key="3">
    <source>
        <dbReference type="Proteomes" id="UP000095280"/>
    </source>
</evidence>